<protein>
    <submittedName>
        <fullName evidence="2">Uncharacterized protein</fullName>
    </submittedName>
</protein>
<dbReference type="EMBL" id="VOIH02000002">
    <property type="protein sequence ID" value="KAF3453931.1"/>
    <property type="molecule type" value="Genomic_DNA"/>
</dbReference>
<dbReference type="Proteomes" id="UP000796880">
    <property type="component" value="Unassembled WGS sequence"/>
</dbReference>
<comment type="caution">
    <text evidence="2">The sequence shown here is derived from an EMBL/GenBank/DDBJ whole genome shotgun (WGS) entry which is preliminary data.</text>
</comment>
<organism evidence="2 3">
    <name type="scientific">Rhamnella rubrinervis</name>
    <dbReference type="NCBI Taxonomy" id="2594499"/>
    <lineage>
        <taxon>Eukaryota</taxon>
        <taxon>Viridiplantae</taxon>
        <taxon>Streptophyta</taxon>
        <taxon>Embryophyta</taxon>
        <taxon>Tracheophyta</taxon>
        <taxon>Spermatophyta</taxon>
        <taxon>Magnoliopsida</taxon>
        <taxon>eudicotyledons</taxon>
        <taxon>Gunneridae</taxon>
        <taxon>Pentapetalae</taxon>
        <taxon>rosids</taxon>
        <taxon>fabids</taxon>
        <taxon>Rosales</taxon>
        <taxon>Rhamnaceae</taxon>
        <taxon>rhamnoid group</taxon>
        <taxon>Rhamneae</taxon>
        <taxon>Rhamnella</taxon>
    </lineage>
</organism>
<sequence>MSATVEINIPMVHHGDLTLYLPSLKYCLGVQSVEGDIETRDDNDDDPFDGADLPLPLPLSFEYNEGEPIRDPIGTSGETNEDDHDVEIITEALVMIIPYSM</sequence>
<proteinExistence type="predicted"/>
<accession>A0A8K0HJF9</accession>
<evidence type="ECO:0000313" key="3">
    <source>
        <dbReference type="Proteomes" id="UP000796880"/>
    </source>
</evidence>
<evidence type="ECO:0000256" key="1">
    <source>
        <dbReference type="SAM" id="MobiDB-lite"/>
    </source>
</evidence>
<gene>
    <name evidence="2" type="ORF">FNV43_RR04372</name>
</gene>
<dbReference type="AlphaFoldDB" id="A0A8K0HJF9"/>
<keyword evidence="3" id="KW-1185">Reference proteome</keyword>
<evidence type="ECO:0000313" key="2">
    <source>
        <dbReference type="EMBL" id="KAF3453931.1"/>
    </source>
</evidence>
<feature type="region of interest" description="Disordered" evidence="1">
    <location>
        <begin position="64"/>
        <end position="84"/>
    </location>
</feature>
<reference evidence="2" key="1">
    <citation type="submission" date="2020-03" db="EMBL/GenBank/DDBJ databases">
        <title>A high-quality chromosome-level genome assembly of a woody plant with both climbing and erect habits, Rhamnella rubrinervis.</title>
        <authorList>
            <person name="Lu Z."/>
            <person name="Yang Y."/>
            <person name="Zhu X."/>
            <person name="Sun Y."/>
        </authorList>
    </citation>
    <scope>NUCLEOTIDE SEQUENCE</scope>
    <source>
        <strain evidence="2">BYM</strain>
        <tissue evidence="2">Leaf</tissue>
    </source>
</reference>
<name>A0A8K0HJF9_9ROSA</name>